<dbReference type="PROSITE" id="PS00265">
    <property type="entry name" value="PANCREATIC_HORMONE_1"/>
    <property type="match status" value="1"/>
</dbReference>
<dbReference type="AlphaFoldDB" id="A0A813YZK5"/>
<dbReference type="PROSITE" id="PS50276">
    <property type="entry name" value="PANCREATIC_HORMONE_2"/>
    <property type="match status" value="1"/>
</dbReference>
<evidence type="ECO:0000256" key="2">
    <source>
        <dbReference type="ARBA" id="ARBA00010022"/>
    </source>
</evidence>
<evidence type="ECO:0000256" key="4">
    <source>
        <dbReference type="RuleBase" id="RU000656"/>
    </source>
</evidence>
<sequence>MRNHSFNQIILLSKKPTHAHITNNNQSSSVVSTLNLDLFENELFCFPNPPQKPPSNASPDEQALFWKLLHNYYAIIARPRFGKRSESFVKHPSYLETGHFDSAPSASSEYDMDRFNHPINVDSVYTFENSDKKRRRRR</sequence>
<dbReference type="OrthoDB" id="9852947at2759"/>
<evidence type="ECO:0000256" key="3">
    <source>
        <dbReference type="ARBA" id="ARBA00022525"/>
    </source>
</evidence>
<dbReference type="InterPro" id="IPR001955">
    <property type="entry name" value="Pancreatic_hormone-like"/>
</dbReference>
<dbReference type="InterPro" id="IPR020392">
    <property type="entry name" value="Pancreatic_hormone-like_CS"/>
</dbReference>
<keyword evidence="3" id="KW-0964">Secreted</keyword>
<dbReference type="EMBL" id="CAJNOJ010000031">
    <property type="protein sequence ID" value="CAF0891271.1"/>
    <property type="molecule type" value="Genomic_DNA"/>
</dbReference>
<dbReference type="GO" id="GO:0005179">
    <property type="term" value="F:hormone activity"/>
    <property type="evidence" value="ECO:0007669"/>
    <property type="project" value="InterPro"/>
</dbReference>
<proteinExistence type="inferred from homology"/>
<accession>A0A813YZK5</accession>
<dbReference type="Proteomes" id="UP000663852">
    <property type="component" value="Unassembled WGS sequence"/>
</dbReference>
<comment type="similarity">
    <text evidence="2 4">Belongs to the NPY family.</text>
</comment>
<name>A0A813YZK5_ADIRI</name>
<reference evidence="5" key="1">
    <citation type="submission" date="2021-02" db="EMBL/GenBank/DDBJ databases">
        <authorList>
            <person name="Nowell W R."/>
        </authorList>
    </citation>
    <scope>NUCLEOTIDE SEQUENCE</scope>
</reference>
<evidence type="ECO:0000313" key="6">
    <source>
        <dbReference type="Proteomes" id="UP000663852"/>
    </source>
</evidence>
<organism evidence="5 6">
    <name type="scientific">Adineta ricciae</name>
    <name type="common">Rotifer</name>
    <dbReference type="NCBI Taxonomy" id="249248"/>
    <lineage>
        <taxon>Eukaryota</taxon>
        <taxon>Metazoa</taxon>
        <taxon>Spiralia</taxon>
        <taxon>Gnathifera</taxon>
        <taxon>Rotifera</taxon>
        <taxon>Eurotatoria</taxon>
        <taxon>Bdelloidea</taxon>
        <taxon>Adinetida</taxon>
        <taxon>Adinetidae</taxon>
        <taxon>Adineta</taxon>
    </lineage>
</organism>
<evidence type="ECO:0000313" key="5">
    <source>
        <dbReference type="EMBL" id="CAF0891271.1"/>
    </source>
</evidence>
<gene>
    <name evidence="5" type="ORF">EDS130_LOCUS9296</name>
</gene>
<evidence type="ECO:0000256" key="1">
    <source>
        <dbReference type="ARBA" id="ARBA00004613"/>
    </source>
</evidence>
<protein>
    <submittedName>
        <fullName evidence="5">Uncharacterized protein</fullName>
    </submittedName>
</protein>
<dbReference type="Pfam" id="PF00159">
    <property type="entry name" value="Hormone_3"/>
    <property type="match status" value="1"/>
</dbReference>
<dbReference type="SMART" id="SM00309">
    <property type="entry name" value="PAH"/>
    <property type="match status" value="1"/>
</dbReference>
<dbReference type="GO" id="GO:0005576">
    <property type="term" value="C:extracellular region"/>
    <property type="evidence" value="ECO:0007669"/>
    <property type="project" value="UniProtKB-SubCell"/>
</dbReference>
<comment type="caution">
    <text evidence="5">The sequence shown here is derived from an EMBL/GenBank/DDBJ whole genome shotgun (WGS) entry which is preliminary data.</text>
</comment>
<comment type="subcellular location">
    <subcellularLocation>
        <location evidence="1">Secreted</location>
    </subcellularLocation>
</comment>